<dbReference type="EMBL" id="GL882883">
    <property type="protein sequence ID" value="EGF81065.1"/>
    <property type="molecule type" value="Genomic_DNA"/>
</dbReference>
<dbReference type="AlphaFoldDB" id="F4P269"/>
<feature type="region of interest" description="Disordered" evidence="2">
    <location>
        <begin position="340"/>
        <end position="362"/>
    </location>
</feature>
<dbReference type="GeneID" id="18240633"/>
<gene>
    <name evidence="3" type="ORF">BATDEDRAFT_35040</name>
</gene>
<feature type="region of interest" description="Disordered" evidence="2">
    <location>
        <begin position="791"/>
        <end position="810"/>
    </location>
</feature>
<sequence>MLARSSLDLQQTTTTPTLDSSSYQKFLTEYIHDSPSISHSFSSTSNHPVGHSNLNSTPSTVHPIQPKESFLIQSNMDEHNSVLGRSQHNRLNTDNDYFGGSDFQDLVDELDHQDDEFASQPFQSNTTHSLLHHQTVTKEINPFHIQSVNPLHDIAEEGESQMGHVALDDSDLSQLDLDDFDPNSKDVDSDQNTDITHAHDDVVETHDADQTELMTRMMMEEHSIPRIEGITDIDLSDLEQDLFNGSTNGNSDELEIELDELPSILSNHHQYLDTTHDRIQSTVDVQLPQTNLHKSTSWTTTVNHQLDSEYSPHAQFQTSIGSNRSASSTHSQGWIPLHTQHAHMSSRSSHDVSETGQTLNHNHPIQNIHNSVQPLQYVGGYTNPSTPNSNSNQIATPCVLPSTTKSYLDGYAPDYGGSTTRDLHDMLFEARSECQSLRALNERLLQANSDHHQQLNEIQLEHERALNAANATAEDQIKRIQGYEKQKQELLQEKINTLDQDLTQLQTTTKQISQIRASLQREKELEVLTIKKELLGKTERHLVDMRQEMALGRKELQKTYQQEIDNEAAKAEELKTRLKTVCDERDAALQNAIELKRQMTEKSDLVAKVDGLVSERAELISKVAEMEYAMEQIWTIMNGSNSSNAQPQSNFASSTSSSGTSKSLRRSGSRPKTDFISKDQVILKCKELVEQHEATVANLRADLSVKTEQMQSIKDELTIQMQDTQSHLETQHRRVLDALKRAHMAELAQTKVTLEASLSMAKSDEENSRNRMEANIRSLSKHVQNLQLQLKSKTENGSKRTNSPLDHPVIPDSQVTLTELAARFPTQLNQYRSGLESQLRRHMNAMALQAHSDEIASLKADHAQTLQLLTAQHEQERQTIVNRHQAEIVSVSTRLKEQCSAAYDTAITKLKDEYLRLEGLLVKKFTGEKELYVDRLEKRAKMDIDRMKEETSRNVLASVQVEYDAKIATLEKSLQNAQSQSLSQLQTIKEKYIATVRRMRDELAQRKEDGWRRLETEWVKRRRVMNDEWLRRLDNFKVHCDVHHAGCRCTVVIAALSLVAYCTARTYLVCDLSSW</sequence>
<feature type="coiled-coil region" evidence="1">
    <location>
        <begin position="437"/>
        <end position="508"/>
    </location>
</feature>
<feature type="compositionally biased region" description="Polar residues" evidence="2">
    <location>
        <begin position="641"/>
        <end position="652"/>
    </location>
</feature>
<feature type="compositionally biased region" description="Polar residues" evidence="2">
    <location>
        <begin position="52"/>
        <end position="61"/>
    </location>
</feature>
<feature type="coiled-coil region" evidence="1">
    <location>
        <begin position="557"/>
        <end position="591"/>
    </location>
</feature>
<dbReference type="OrthoDB" id="2162244at2759"/>
<organism evidence="3 4">
    <name type="scientific">Batrachochytrium dendrobatidis (strain JAM81 / FGSC 10211)</name>
    <name type="common">Frog chytrid fungus</name>
    <dbReference type="NCBI Taxonomy" id="684364"/>
    <lineage>
        <taxon>Eukaryota</taxon>
        <taxon>Fungi</taxon>
        <taxon>Fungi incertae sedis</taxon>
        <taxon>Chytridiomycota</taxon>
        <taxon>Chytridiomycota incertae sedis</taxon>
        <taxon>Chytridiomycetes</taxon>
        <taxon>Rhizophydiales</taxon>
        <taxon>Rhizophydiales incertae sedis</taxon>
        <taxon>Batrachochytrium</taxon>
    </lineage>
</organism>
<evidence type="ECO:0000256" key="1">
    <source>
        <dbReference type="SAM" id="Coils"/>
    </source>
</evidence>
<keyword evidence="1" id="KW-0175">Coiled coil</keyword>
<feature type="region of interest" description="Disordered" evidence="2">
    <location>
        <begin position="376"/>
        <end position="395"/>
    </location>
</feature>
<dbReference type="HOGENOM" id="CLU_286971_0_0_1"/>
<protein>
    <submittedName>
        <fullName evidence="3">Uncharacterized protein</fullName>
    </submittedName>
</protein>
<keyword evidence="4" id="KW-1185">Reference proteome</keyword>
<feature type="coiled-coil region" evidence="1">
    <location>
        <begin position="682"/>
        <end position="716"/>
    </location>
</feature>
<feature type="compositionally biased region" description="Low complexity" evidence="2">
    <location>
        <begin position="653"/>
        <end position="662"/>
    </location>
</feature>
<proteinExistence type="predicted"/>
<feature type="region of interest" description="Disordered" evidence="2">
    <location>
        <begin position="37"/>
        <end position="61"/>
    </location>
</feature>
<evidence type="ECO:0000256" key="2">
    <source>
        <dbReference type="SAM" id="MobiDB-lite"/>
    </source>
</evidence>
<dbReference type="OMA" id="LAKSERH"/>
<reference evidence="3 4" key="1">
    <citation type="submission" date="2009-12" db="EMBL/GenBank/DDBJ databases">
        <title>The draft genome of Batrachochytrium dendrobatidis.</title>
        <authorList>
            <consortium name="US DOE Joint Genome Institute (JGI-PGF)"/>
            <person name="Kuo A."/>
            <person name="Salamov A."/>
            <person name="Schmutz J."/>
            <person name="Lucas S."/>
            <person name="Pitluck S."/>
            <person name="Rosenblum E."/>
            <person name="Stajich J."/>
            <person name="Eisen M."/>
            <person name="Grigoriev I.V."/>
        </authorList>
    </citation>
    <scope>NUCLEOTIDE SEQUENCE [LARGE SCALE GENOMIC DNA]</scope>
    <source>
        <strain evidence="4">JAM81 / FGSC 10211</strain>
    </source>
</reference>
<evidence type="ECO:0000313" key="3">
    <source>
        <dbReference type="EMBL" id="EGF81065.1"/>
    </source>
</evidence>
<dbReference type="Proteomes" id="UP000007241">
    <property type="component" value="Unassembled WGS sequence"/>
</dbReference>
<accession>F4P269</accession>
<dbReference type="RefSeq" id="XP_006678597.1">
    <property type="nucleotide sequence ID" value="XM_006678534.1"/>
</dbReference>
<name>F4P269_BATDJ</name>
<evidence type="ECO:0000313" key="4">
    <source>
        <dbReference type="Proteomes" id="UP000007241"/>
    </source>
</evidence>
<dbReference type="InParanoid" id="F4P269"/>
<feature type="region of interest" description="Disordered" evidence="2">
    <location>
        <begin position="641"/>
        <end position="672"/>
    </location>
</feature>
<dbReference type="STRING" id="684364.F4P269"/>
<feature type="compositionally biased region" description="Low complexity" evidence="2">
    <location>
        <begin position="382"/>
        <end position="392"/>
    </location>
</feature>